<dbReference type="Pfam" id="PF16886">
    <property type="entry name" value="ATP-synt_ab_Xtn"/>
    <property type="match status" value="1"/>
</dbReference>
<dbReference type="InterPro" id="IPR000194">
    <property type="entry name" value="ATPase_F1/V1/A1_a/bsu_nucl-bd"/>
</dbReference>
<feature type="domain" description="ATPsynthase alpha/beta subunit barrel-sandwich" evidence="11">
    <location>
        <begin position="111"/>
        <end position="195"/>
    </location>
</feature>
<evidence type="ECO:0000259" key="10">
    <source>
        <dbReference type="Pfam" id="PF02874"/>
    </source>
</evidence>
<dbReference type="Gene3D" id="2.40.30.20">
    <property type="match status" value="1"/>
</dbReference>
<dbReference type="EMBL" id="VGIR01000048">
    <property type="protein sequence ID" value="MBM3331877.1"/>
    <property type="molecule type" value="Genomic_DNA"/>
</dbReference>
<dbReference type="Pfam" id="PF00006">
    <property type="entry name" value="ATP-synt_ab"/>
    <property type="match status" value="1"/>
</dbReference>
<keyword evidence="7 8" id="KW-0406">Ion transport</keyword>
<dbReference type="SUPFAM" id="SSF52540">
    <property type="entry name" value="P-loop containing nucleoside triphosphate hydrolases"/>
    <property type="match status" value="1"/>
</dbReference>
<dbReference type="InterPro" id="IPR036121">
    <property type="entry name" value="ATPase_F1/V1/A1_a/bsu_N_sf"/>
</dbReference>
<dbReference type="Gene3D" id="1.10.1140.10">
    <property type="entry name" value="Bovine Mitochondrial F1-atpase, Atp Synthase Beta Chain, Chain D, domain 3"/>
    <property type="match status" value="1"/>
</dbReference>
<evidence type="ECO:0000256" key="6">
    <source>
        <dbReference type="ARBA" id="ARBA00022967"/>
    </source>
</evidence>
<feature type="binding site" evidence="8">
    <location>
        <begin position="233"/>
        <end position="240"/>
    </location>
    <ligand>
        <name>ATP</name>
        <dbReference type="ChEBI" id="CHEBI:30616"/>
    </ligand>
</feature>
<dbReference type="Gene3D" id="2.40.50.100">
    <property type="match status" value="1"/>
</dbReference>
<comment type="caution">
    <text evidence="13">The sequence shown here is derived from an EMBL/GenBank/DDBJ whole genome shotgun (WGS) entry which is preliminary data.</text>
</comment>
<dbReference type="Proteomes" id="UP000779900">
    <property type="component" value="Unassembled WGS sequence"/>
</dbReference>
<evidence type="ECO:0000256" key="1">
    <source>
        <dbReference type="ARBA" id="ARBA00008936"/>
    </source>
</evidence>
<dbReference type="PANTHER" id="PTHR43607">
    <property type="entry name" value="V-TYPE PROTON ATPASE CATALYTIC SUBUNIT A"/>
    <property type="match status" value="1"/>
</dbReference>
<dbReference type="GO" id="GO:0046933">
    <property type="term" value="F:proton-transporting ATP synthase activity, rotational mechanism"/>
    <property type="evidence" value="ECO:0007669"/>
    <property type="project" value="UniProtKB-UniRule"/>
</dbReference>
<proteinExistence type="inferred from homology"/>
<evidence type="ECO:0000256" key="3">
    <source>
        <dbReference type="ARBA" id="ARBA00022741"/>
    </source>
</evidence>
<keyword evidence="5 8" id="KW-0067">ATP-binding</keyword>
<dbReference type="GO" id="GO:0046961">
    <property type="term" value="F:proton-transporting ATPase activity, rotational mechanism"/>
    <property type="evidence" value="ECO:0007669"/>
    <property type="project" value="InterPro"/>
</dbReference>
<dbReference type="AlphaFoldDB" id="A0A937XEU8"/>
<dbReference type="HAMAP" id="MF_00309">
    <property type="entry name" value="ATP_synth_A_arch"/>
    <property type="match status" value="1"/>
</dbReference>
<name>A0A937XEU8_UNCW3</name>
<evidence type="ECO:0000313" key="14">
    <source>
        <dbReference type="Proteomes" id="UP000779900"/>
    </source>
</evidence>
<dbReference type="GO" id="GO:0045259">
    <property type="term" value="C:proton-transporting ATP synthase complex"/>
    <property type="evidence" value="ECO:0007669"/>
    <property type="project" value="UniProtKB-ARBA"/>
</dbReference>
<dbReference type="InterPro" id="IPR022878">
    <property type="entry name" value="V-ATPase_asu"/>
</dbReference>
<keyword evidence="3 8" id="KW-0547">Nucleotide-binding</keyword>
<dbReference type="Gene3D" id="3.40.50.300">
    <property type="entry name" value="P-loop containing nucleotide triphosphate hydrolases"/>
    <property type="match status" value="1"/>
</dbReference>
<dbReference type="GO" id="GO:0042777">
    <property type="term" value="P:proton motive force-driven plasma membrane ATP synthesis"/>
    <property type="evidence" value="ECO:0007669"/>
    <property type="project" value="UniProtKB-UniRule"/>
</dbReference>
<sequence length="591" mass="65085">MIESKGTIIRVSGPLVVAEGLAGAKMYDVVRVSEKRLVGEIIELEGDRASIQVYEETGGVGPGEPVFATAEPLSVELGPGLIESIYDGIQRPLNVIQKQAGDFISRGVEASPLDRQKRWSFTPLRRTGDRVEPGDIVGEVQETVLVRHRVMMPPGMAGEVVHIGPGQFTVEEPVAVIRTPNGEQPLRMSQRWPVRRARPFRRKLQPDQPLVTGQRVVDTFFPIAKGGTAAVPGPFGSGKTVIQHQFAKWSDAEIIIFVGCGERGNEMTDVLMEFPHLVDPKSGEPLMKRTVLIANTSNMPVAAREASIYTGITLAEYYRDMGYSVALQADSTSRWAEAMREISGRLEEMPGEEGYPAYLATRVAEFYERAGRVVCLGRTPEGKEQEGAVSVVGAVSPPGGDLNDPVVQATLRVVKVFWSLEDRLAFQRHFPAISWLNSYSLYADVLRESFDRLATPEFTKDASAAMQLLEKEAELEEIVRLVGKDTLSAQDRLVLEAARSIREDFLHQNAFHEVDTYASLPKQAAMLSAILRFHDLGRAALARGVGIELVERVKVRDRIARMKYLTEAEAPAAIQQACADLEKELAALEAK</sequence>
<dbReference type="InterPro" id="IPR024034">
    <property type="entry name" value="ATPase_F1/V1_b/a_C"/>
</dbReference>
<dbReference type="FunFam" id="2.40.30.20:FF:000002">
    <property type="entry name" value="V-type proton ATPase catalytic subunit A"/>
    <property type="match status" value="1"/>
</dbReference>
<feature type="domain" description="ATPase F1/V1/A1 complex alpha/beta subunit N-terminal" evidence="10">
    <location>
        <begin position="8"/>
        <end position="69"/>
    </location>
</feature>
<feature type="domain" description="ATPase F1/V1/A1 complex alpha/beta subunit nucleotide-binding" evidence="9">
    <location>
        <begin position="213"/>
        <end position="440"/>
    </location>
</feature>
<protein>
    <recommendedName>
        <fullName evidence="8">V-type ATP synthase alpha chain</fullName>
        <ecNumber evidence="8">7.1.2.2</ecNumber>
    </recommendedName>
    <alternativeName>
        <fullName evidence="8">V-ATPase subunit A</fullName>
    </alternativeName>
</protein>
<dbReference type="InterPro" id="IPR027417">
    <property type="entry name" value="P-loop_NTPase"/>
</dbReference>
<dbReference type="EC" id="7.1.2.2" evidence="8"/>
<dbReference type="SUPFAM" id="SSF50615">
    <property type="entry name" value="N-terminal domain of alpha and beta subunits of F1 ATP synthase"/>
    <property type="match status" value="1"/>
</dbReference>
<reference evidence="13" key="1">
    <citation type="submission" date="2019-03" db="EMBL/GenBank/DDBJ databases">
        <title>Lake Tanganyika Metagenome-Assembled Genomes (MAGs).</title>
        <authorList>
            <person name="Tran P."/>
        </authorList>
    </citation>
    <scope>NUCLEOTIDE SEQUENCE</scope>
    <source>
        <strain evidence="13">K_DeepCast_150m_m2_040</strain>
    </source>
</reference>
<dbReference type="GO" id="GO:0005524">
    <property type="term" value="F:ATP binding"/>
    <property type="evidence" value="ECO:0007669"/>
    <property type="project" value="UniProtKB-UniRule"/>
</dbReference>
<keyword evidence="8" id="KW-0066">ATP synthesis</keyword>
<evidence type="ECO:0000256" key="2">
    <source>
        <dbReference type="ARBA" id="ARBA00022448"/>
    </source>
</evidence>
<dbReference type="InterPro" id="IPR023366">
    <property type="entry name" value="ATP_synth_asu-like_sf"/>
</dbReference>
<dbReference type="CDD" id="cd18119">
    <property type="entry name" value="ATP-synt_V_A-type_alpha_N"/>
    <property type="match status" value="1"/>
</dbReference>
<keyword evidence="2 8" id="KW-0813">Transport</keyword>
<dbReference type="NCBIfam" id="NF003220">
    <property type="entry name" value="PRK04192.1"/>
    <property type="match status" value="1"/>
</dbReference>
<keyword evidence="6 8" id="KW-1278">Translocase</keyword>
<evidence type="ECO:0000256" key="4">
    <source>
        <dbReference type="ARBA" id="ARBA00022781"/>
    </source>
</evidence>
<evidence type="ECO:0000313" key="13">
    <source>
        <dbReference type="EMBL" id="MBM3331877.1"/>
    </source>
</evidence>
<dbReference type="Pfam" id="PF02874">
    <property type="entry name" value="ATP-synt_ab_N"/>
    <property type="match status" value="1"/>
</dbReference>
<evidence type="ECO:0000259" key="11">
    <source>
        <dbReference type="Pfam" id="PF16886"/>
    </source>
</evidence>
<dbReference type="SUPFAM" id="SSF47917">
    <property type="entry name" value="C-terminal domain of alpha and beta subunits of F1 ATP synthase"/>
    <property type="match status" value="1"/>
</dbReference>
<evidence type="ECO:0000256" key="5">
    <source>
        <dbReference type="ARBA" id="ARBA00022840"/>
    </source>
</evidence>
<dbReference type="InterPro" id="IPR031686">
    <property type="entry name" value="ATP-synth_a_Xtn"/>
</dbReference>
<dbReference type="InterPro" id="IPR004100">
    <property type="entry name" value="ATPase_F1/V1/A1_a/bsu_N"/>
</dbReference>
<dbReference type="CDD" id="cd01134">
    <property type="entry name" value="V_A-ATPase_A"/>
    <property type="match status" value="1"/>
</dbReference>
<keyword evidence="4 8" id="KW-0375">Hydrogen ion transport</keyword>
<comment type="catalytic activity">
    <reaction evidence="8">
        <text>ATP + H2O + 4 H(+)(in) = ADP + phosphate + 5 H(+)(out)</text>
        <dbReference type="Rhea" id="RHEA:57720"/>
        <dbReference type="ChEBI" id="CHEBI:15377"/>
        <dbReference type="ChEBI" id="CHEBI:15378"/>
        <dbReference type="ChEBI" id="CHEBI:30616"/>
        <dbReference type="ChEBI" id="CHEBI:43474"/>
        <dbReference type="ChEBI" id="CHEBI:456216"/>
        <dbReference type="EC" id="7.1.2.2"/>
    </reaction>
</comment>
<evidence type="ECO:0000259" key="12">
    <source>
        <dbReference type="Pfam" id="PF22919"/>
    </source>
</evidence>
<feature type="domain" description="ATP synthase A/B type C-terminal" evidence="12">
    <location>
        <begin position="453"/>
        <end position="532"/>
    </location>
</feature>
<dbReference type="Pfam" id="PF22919">
    <property type="entry name" value="ATP-synt_VA_C"/>
    <property type="match status" value="1"/>
</dbReference>
<accession>A0A937XEU8</accession>
<dbReference type="PANTHER" id="PTHR43607:SF1">
    <property type="entry name" value="H(+)-TRANSPORTING TWO-SECTOR ATPASE"/>
    <property type="match status" value="1"/>
</dbReference>
<comment type="similarity">
    <text evidence="1 8">Belongs to the ATPase alpha/beta chains family.</text>
</comment>
<evidence type="ECO:0000259" key="9">
    <source>
        <dbReference type="Pfam" id="PF00006"/>
    </source>
</evidence>
<dbReference type="CDD" id="cd18111">
    <property type="entry name" value="ATP-synt_V_A-type_alpha_C"/>
    <property type="match status" value="1"/>
</dbReference>
<evidence type="ECO:0000256" key="7">
    <source>
        <dbReference type="ARBA" id="ARBA00023065"/>
    </source>
</evidence>
<evidence type="ECO:0000256" key="8">
    <source>
        <dbReference type="HAMAP-Rule" id="MF_00309"/>
    </source>
</evidence>
<organism evidence="13 14">
    <name type="scientific">candidate division WOR-3 bacterium</name>
    <dbReference type="NCBI Taxonomy" id="2052148"/>
    <lineage>
        <taxon>Bacteria</taxon>
        <taxon>Bacteria division WOR-3</taxon>
    </lineage>
</organism>
<comment type="function">
    <text evidence="8">Produces ATP from ADP in the presence of a proton gradient across the membrane. The V-type alpha chain is a catalytic subunit.</text>
</comment>
<gene>
    <name evidence="8" type="primary">atpA</name>
    <name evidence="13" type="ORF">FJY68_08515</name>
</gene>
<dbReference type="InterPro" id="IPR055190">
    <property type="entry name" value="ATP-synt_VA_C"/>
</dbReference>